<protein>
    <submittedName>
        <fullName evidence="2">Uncharacterized protein</fullName>
    </submittedName>
</protein>
<evidence type="ECO:0000313" key="2">
    <source>
        <dbReference type="EMBL" id="CAL1396721.1"/>
    </source>
</evidence>
<reference evidence="2 3" key="1">
    <citation type="submission" date="2024-04" db="EMBL/GenBank/DDBJ databases">
        <authorList>
            <person name="Fracassetti M."/>
        </authorList>
    </citation>
    <scope>NUCLEOTIDE SEQUENCE [LARGE SCALE GENOMIC DNA]</scope>
</reference>
<accession>A0AAV2FEJ7</accession>
<organism evidence="2 3">
    <name type="scientific">Linum trigynum</name>
    <dbReference type="NCBI Taxonomy" id="586398"/>
    <lineage>
        <taxon>Eukaryota</taxon>
        <taxon>Viridiplantae</taxon>
        <taxon>Streptophyta</taxon>
        <taxon>Embryophyta</taxon>
        <taxon>Tracheophyta</taxon>
        <taxon>Spermatophyta</taxon>
        <taxon>Magnoliopsida</taxon>
        <taxon>eudicotyledons</taxon>
        <taxon>Gunneridae</taxon>
        <taxon>Pentapetalae</taxon>
        <taxon>rosids</taxon>
        <taxon>fabids</taxon>
        <taxon>Malpighiales</taxon>
        <taxon>Linaceae</taxon>
        <taxon>Linum</taxon>
    </lineage>
</organism>
<dbReference type="EMBL" id="OZ034819">
    <property type="protein sequence ID" value="CAL1396721.1"/>
    <property type="molecule type" value="Genomic_DNA"/>
</dbReference>
<keyword evidence="3" id="KW-1185">Reference proteome</keyword>
<evidence type="ECO:0000256" key="1">
    <source>
        <dbReference type="SAM" id="MobiDB-lite"/>
    </source>
</evidence>
<evidence type="ECO:0000313" key="3">
    <source>
        <dbReference type="Proteomes" id="UP001497516"/>
    </source>
</evidence>
<proteinExistence type="predicted"/>
<feature type="region of interest" description="Disordered" evidence="1">
    <location>
        <begin position="1"/>
        <end position="23"/>
    </location>
</feature>
<dbReference type="Proteomes" id="UP001497516">
    <property type="component" value="Chromosome 6"/>
</dbReference>
<name>A0AAV2FEJ7_9ROSI</name>
<sequence>MTNEGENGSGAAENDSAAIDYESSAAENVSLAAAINNEACDVDDEGEEEKGNTDSEFELNPDWVSDEDIADREDIISKVQKVKEKLHLGIPVTYHSDDEVDRTSMPCNQWTVLNHGSKVNMNPYSLQILE</sequence>
<dbReference type="AlphaFoldDB" id="A0AAV2FEJ7"/>
<feature type="region of interest" description="Disordered" evidence="1">
    <location>
        <begin position="36"/>
        <end position="60"/>
    </location>
</feature>
<gene>
    <name evidence="2" type="ORF">LTRI10_LOCUS37072</name>
</gene>